<proteinExistence type="predicted"/>
<geneLocation type="plasmid" evidence="1 2">
    <name>pDAETH-4</name>
</geneLocation>
<evidence type="ECO:0000313" key="1">
    <source>
        <dbReference type="EMBL" id="BDP44891.1"/>
    </source>
</evidence>
<accession>A0ABN6RSD7</accession>
<gene>
    <name evidence="1" type="ORF">DAETH_48600</name>
</gene>
<sequence length="109" mass="11973">MTTLDLEVAFGLELPEAYRYFIERFGVRATGGLSNALVMLYGLPYGTPAALRIRYTDRFRLLEVGGPVKRTPSQAEIQGLLTGAVTALLTVLTEDSLQVDLNPRRVTDA</sequence>
<dbReference type="RefSeq" id="WP_264778938.1">
    <property type="nucleotide sequence ID" value="NZ_AP026564.1"/>
</dbReference>
<name>A0ABN6RSD7_9DEIO</name>
<evidence type="ECO:0000313" key="2">
    <source>
        <dbReference type="Proteomes" id="UP001064971"/>
    </source>
</evidence>
<organism evidence="1 2">
    <name type="scientific">Deinococcus aetherius</name>
    <dbReference type="NCBI Taxonomy" id="200252"/>
    <lineage>
        <taxon>Bacteria</taxon>
        <taxon>Thermotogati</taxon>
        <taxon>Deinococcota</taxon>
        <taxon>Deinococci</taxon>
        <taxon>Deinococcales</taxon>
        <taxon>Deinococcaceae</taxon>
        <taxon>Deinococcus</taxon>
    </lineage>
</organism>
<protein>
    <submittedName>
        <fullName evidence="1">Uncharacterized protein</fullName>
    </submittedName>
</protein>
<reference evidence="1" key="1">
    <citation type="submission" date="2022-07" db="EMBL/GenBank/DDBJ databases">
        <title>Complete Genome Sequence of the Radioresistant Bacterium Deinococcus aetherius ST0316, Isolated from the Air Dust collected in Lower Stratosphere above Japan.</title>
        <authorList>
            <person name="Satoh K."/>
            <person name="Hagiwara K."/>
            <person name="Katsumata K."/>
            <person name="Kubo A."/>
            <person name="Yokobori S."/>
            <person name="Yamagishi A."/>
            <person name="Oono Y."/>
            <person name="Narumi I."/>
        </authorList>
    </citation>
    <scope>NUCLEOTIDE SEQUENCE</scope>
    <source>
        <strain evidence="1">ST0316</strain>
        <plasmid evidence="1">pDAETH-4</plasmid>
    </source>
</reference>
<dbReference type="Proteomes" id="UP001064971">
    <property type="component" value="Plasmid pDAETH-4"/>
</dbReference>
<keyword evidence="1" id="KW-0614">Plasmid</keyword>
<dbReference type="EMBL" id="AP026564">
    <property type="protein sequence ID" value="BDP44891.1"/>
    <property type="molecule type" value="Genomic_DNA"/>
</dbReference>
<keyword evidence="2" id="KW-1185">Reference proteome</keyword>